<keyword evidence="1" id="KW-0378">Hydrolase</keyword>
<dbReference type="GO" id="GO:0006508">
    <property type="term" value="P:proteolysis"/>
    <property type="evidence" value="ECO:0007669"/>
    <property type="project" value="UniProtKB-KW"/>
</dbReference>
<dbReference type="EMBL" id="JAKOAV010000006">
    <property type="protein sequence ID" value="MDF9407759.1"/>
    <property type="molecule type" value="Genomic_DNA"/>
</dbReference>
<dbReference type="Proteomes" id="UP001154312">
    <property type="component" value="Unassembled WGS sequence"/>
</dbReference>
<dbReference type="Pfam" id="PF06866">
    <property type="entry name" value="DUF1256"/>
    <property type="match status" value="1"/>
</dbReference>
<dbReference type="SUPFAM" id="SSF53163">
    <property type="entry name" value="HybD-like"/>
    <property type="match status" value="1"/>
</dbReference>
<dbReference type="RefSeq" id="WP_277442997.1">
    <property type="nucleotide sequence ID" value="NZ_JAKOAV010000006.1"/>
</dbReference>
<organism evidence="1 2">
    <name type="scientific">Pelotomaculum isophthalicicum JI</name>
    <dbReference type="NCBI Taxonomy" id="947010"/>
    <lineage>
        <taxon>Bacteria</taxon>
        <taxon>Bacillati</taxon>
        <taxon>Bacillota</taxon>
        <taxon>Clostridia</taxon>
        <taxon>Eubacteriales</taxon>
        <taxon>Desulfotomaculaceae</taxon>
        <taxon>Pelotomaculum</taxon>
    </lineage>
</organism>
<keyword evidence="1" id="KW-0645">Protease</keyword>
<keyword evidence="2" id="KW-1185">Reference proteome</keyword>
<reference evidence="1" key="1">
    <citation type="submission" date="2022-02" db="EMBL/GenBank/DDBJ databases">
        <authorList>
            <person name="Leng L."/>
        </authorList>
    </citation>
    <scope>NUCLEOTIDE SEQUENCE</scope>
    <source>
        <strain evidence="1">JI</strain>
    </source>
</reference>
<dbReference type="NCBIfam" id="TIGR02841">
    <property type="entry name" value="spore_YyaC"/>
    <property type="match status" value="1"/>
</dbReference>
<accession>A0A9X4H7H1</accession>
<gene>
    <name evidence="1" type="primary">yyaC</name>
    <name evidence="1" type="ORF">L7E55_05195</name>
</gene>
<dbReference type="GO" id="GO:0008233">
    <property type="term" value="F:peptidase activity"/>
    <property type="evidence" value="ECO:0007669"/>
    <property type="project" value="UniProtKB-KW"/>
</dbReference>
<protein>
    <submittedName>
        <fullName evidence="1">Spore protease YyaC</fullName>
    </submittedName>
</protein>
<evidence type="ECO:0000313" key="1">
    <source>
        <dbReference type="EMBL" id="MDF9407759.1"/>
    </source>
</evidence>
<name>A0A9X4H7H1_9FIRM</name>
<comment type="caution">
    <text evidence="1">The sequence shown here is derived from an EMBL/GenBank/DDBJ whole genome shotgun (WGS) entry which is preliminary data.</text>
</comment>
<dbReference type="InterPro" id="IPR023430">
    <property type="entry name" value="Pept_HybD-like_dom_sf"/>
</dbReference>
<proteinExistence type="predicted"/>
<dbReference type="AlphaFoldDB" id="A0A9X4H7H1"/>
<dbReference type="InterPro" id="IPR009665">
    <property type="entry name" value="YyaC"/>
</dbReference>
<evidence type="ECO:0000313" key="2">
    <source>
        <dbReference type="Proteomes" id="UP001154312"/>
    </source>
</evidence>
<sequence length="200" mass="21679">MKNISQLNTISNLDKTSINIEDTAAVSKFALDLAARLKRYEVSPECPKVLLCIGTDRSTGDCLGPLVGSIINSGEQDFYIVYGTLEKPIHASNLQETIEEIKLNHHDPFVIAIDASLGKLENVGCVNLGDGSLIPGAGVNKNLPPVGQIHITGIVNIGGFMEYLVLQNTRLNLVMRIADVIANGLKRTIPEYKKINAWGI</sequence>